<dbReference type="RefSeq" id="WP_344748027.1">
    <property type="nucleotide sequence ID" value="NZ_BAAAWW010000144.1"/>
</dbReference>
<dbReference type="InterPro" id="IPR056823">
    <property type="entry name" value="TEN-like_YD-shell"/>
</dbReference>
<feature type="region of interest" description="Disordered" evidence="4">
    <location>
        <begin position="39"/>
        <end position="118"/>
    </location>
</feature>
<sequence>MGRSAWLLGNVRLLRWAVMATLFLAVPGLVQLTAEPARAEPAPPVQPVTPVQMTGSAQGRPTLTDASATMAKADRPAGPVVKPKWPKRALRPDSRPLHRRTAERGPEKQTGMSRKPAEASRKAVASLLAADCLYSAWSSFLTYATGDTVSYNGHDWFAVQPLRGTAPDDSRWMDMGVCDTSAGTISPEIVDMFPDDGASVSSLTPLLVAHAISSDGGDTPLRYTFDVCRTFEEEPGEFPFPIPPVEEEDWCWSSGLQPAGVNTIRVPAGRLAWGKNYVWSFSATDTSNDTQKSSQQLTFTTGVRQHGITSQLTARGANGQEFHQLAGNYTTAFVDASVKTAGPQLNVTRSYNSQDPRTTGMFGAGWSTRFDMGIRTEAFEAGTALLVTYPDGRRLRFAPSGDGTFQPPPGMHATLAEVPGGGWRLMDKSSTSYAFDATGRLTRVSDSRGRAQNLTYGGDGRLARVVADGGRSLTFTWTGAQVTSVSTDPVGGVSLTWTYQYEAGKLVKACSPVAAPNCTSYTYGSGSQYQSVIQDADPAGYWRFGEPPTVPRPEPTGPPDPFCEFYPEECEGTPTTTAAGLGWAAGGADYQGVTLGQIGALTGSGNGTATFSSAEENVSEVRLPEHVVPRLGSDLAVEAWFKTTSHGIVLSLNDTMGDWFGESVPAIYVGIDGKLRGQFRTGRGAAGVISPITSAAPVNNNQWHHVVLSATGQTQTLYLDGQQVGTLARKADNSWLPQAVVGNGFILDNWPATSSQPDDFVRLPFNGQIDEFALYDTPLSAAQVAAHYTAARTAVPYKLAKITLPSGRVWAENVYDAATERIKTHTDQHGGTWKVGVPVFNPETGMSVVTVTDPHDGKLLYEHDALRGYRLVSETDQLGKKSVTEYDEGGFPYMETNRNGELSYFAHDKRGNRIFEAQCGSDWSGPFPCTTEYNSYYLNASNEFDARNDQLVVSRDGRSASETDDTYATRWEFDAFGDLLKETTPPTPDFPNGRSSTYAYTDGTEAAVGGGLTPAGLLESEKDAKGNETTYRYTVSGDLAEEKDPSNLVTTYGHDELGRVTSRKEVSQAHPDGITTRFAYDGAGRLVTHTGAGVKNEVTGVTHTTETRSAYDADGLKLSETVVDLTGGDPERKVAYTYDTYGRVETITGAEGGVIRHAWDHTGARTGTTDELGNVLSYAYTVRGELASRTLKNWRGSPVNPQTPRDLVLESFTYDPEGRLATRTDVMGRKLSRTYFPDDSPAQIVADDVRLNDETVTRDVILEDNTYDEAGNLTRQRTGDGAEETVYVYDAADRLTSETFDPHGLARKTAYVYDANDNVVKETSTAAGTTRSEVIESAYNADDLLTRRTVENGAQDIVTTWTVDDRGLVVAMTEPRGNVPGANAADFTTAYRYDTAEQLIEVKAPQVKVEKAGTVTDARPTLRYGYDGAGRRTHSVDAEGRTTTKAFDRLGRTTSVTGATYTPPGGSTLTPKTSYAYDAAGRVTKYTDARGSVWSTEYDALDNRVRVTEPGPNGQPGGQWTYEYDTAGELLASVNPLGARTQATYDGLGRQVTATIVERKPTLKTLITRMEYDESGNKVKETSPGGRVVRYEVNPAGEVTAETDPLDDVTRYEYDLAGRTVKVTDPLGNASVTEYDLAGRETAVKDLNDSGAVQRTFGTEYDVAGNPVTETSGEGRVVRRSYDPTGAMVELVEPVTATDSITTTFGYDANGEMTRSTDGRGNTVWTAYNSLGLPESVIEPVTQAHPAAADRTWTTAYDAAGNTTAVVQPGGVRVDREYDHLGRLTKETGTGAQAATPVRAYGYDLAGRDTAIGDYNLEYDDRGLLTKVSKGTAQVAAFAYDDMGNVTQRVDPSGTATFGWDTDDRLKTAGEPVTGRSFTYGYDDADRLTSLTSATPRTTQAFGYDAMDRITSHSLKNAADTEIAKITYGWNKDDSLVSKTTTGTAGAGANTYGYDHAGRMTSWKAPNGNVTTYEWDASGNRTRAGSETFVYDQRNRVTSGGGTDYTYTPRGTLATETTGGVTRNLTFDAFDRLVADGDATYAYDGLGRLASRTQGGSTENFAYSGLENDVVAVTDGAGAVQARYGRDPSGDLLGLKEGTAAAVGVMTDQHGDLVGTFSGTALVDSTAYDPYGEVTARTGTASRLGYQGEYTDPATGKVNMHARWYVPGTGGFASRDDVALSPYPSINLNRYTYAMGDPMSLDDPTGNCPFCIPLLFHAARIAAQIIARQIAQRIAAEAAKRLAAEAAKRLAAEAAKRFAKQAAKQAAKKAAKQAAKKATKQGAKKAAKQGAKKAAKQGIKKGVKQAVKKGIKQARKQVGKRVTKQAVKKAAKKVAKKTAKSTKKTVKKAAKKVAKTVKKTAKKAKSKGKSTKARQQQKNEIATEIGGDAGDVGTAEPVDLGIEFCGSFRACVKDAVEDLVENTVDDLVDDLIDEVAPDLPVDLPGVGGSCDRGRKPNSFVPGTQVLMADGSTRAIEDVRVGDHVAATDVDSGVTEARPVTTLITGDGVKNLVRVTVDLDGSRGDAIDVITATDEHPFWIPSLREWVNAGDLKPGMWLRTSAGTHVQITAIKKWTAVQRVHNLTVDDLHTYHVVAGDQAILVHNDGPGDDLPFRDKSWRDQVGNVMAHMDEFGEPPPGVQQGGNRKLKKKGIGGIYSGGGLPEKPGNPFYYVESDVWPVEAGKSRDDYDGRLVFGAGGEAYFSKHYDDNGGKFVQIRGGYPEC</sequence>
<dbReference type="InterPro" id="IPR001791">
    <property type="entry name" value="Laminin_G"/>
</dbReference>
<dbReference type="InterPro" id="IPR045351">
    <property type="entry name" value="DUF6531"/>
</dbReference>
<dbReference type="EMBL" id="JBHMBS010000020">
    <property type="protein sequence ID" value="MFB9680086.1"/>
    <property type="molecule type" value="Genomic_DNA"/>
</dbReference>
<dbReference type="NCBIfam" id="TIGR03696">
    <property type="entry name" value="Rhs_assc_core"/>
    <property type="match status" value="1"/>
</dbReference>
<feature type="region of interest" description="Disordered" evidence="4">
    <location>
        <begin position="2333"/>
        <end position="2376"/>
    </location>
</feature>
<feature type="region of interest" description="Disordered" evidence="4">
    <location>
        <begin position="2270"/>
        <end position="2301"/>
    </location>
</feature>
<dbReference type="InterPro" id="IPR006558">
    <property type="entry name" value="LamG-like"/>
</dbReference>
<dbReference type="Gene3D" id="2.60.120.200">
    <property type="match status" value="1"/>
</dbReference>
<evidence type="ECO:0000256" key="3">
    <source>
        <dbReference type="ARBA" id="ARBA00023157"/>
    </source>
</evidence>
<dbReference type="SUPFAM" id="SSF51055">
    <property type="entry name" value="Carbohydrate binding domain"/>
    <property type="match status" value="1"/>
</dbReference>
<dbReference type="Proteomes" id="UP001589610">
    <property type="component" value="Unassembled WGS sequence"/>
</dbReference>
<keyword evidence="8" id="KW-1185">Reference proteome</keyword>
<dbReference type="Pfam" id="PF25023">
    <property type="entry name" value="TEN_YD-shell"/>
    <property type="match status" value="1"/>
</dbReference>
<keyword evidence="2" id="KW-0677">Repeat</keyword>
<comment type="caution">
    <text evidence="7">The sequence shown here is derived from an EMBL/GenBank/DDBJ whole genome shotgun (WGS) entry which is preliminary data.</text>
</comment>
<dbReference type="Pfam" id="PF13385">
    <property type="entry name" value="Laminin_G_3"/>
    <property type="match status" value="1"/>
</dbReference>
<reference evidence="7 8" key="1">
    <citation type="submission" date="2024-09" db="EMBL/GenBank/DDBJ databases">
        <authorList>
            <person name="Sun Q."/>
            <person name="Mori K."/>
        </authorList>
    </citation>
    <scope>NUCLEOTIDE SEQUENCE [LARGE SCALE GENOMIC DNA]</scope>
    <source>
        <strain evidence="7 8">JCM 3028</strain>
    </source>
</reference>
<dbReference type="Pfam" id="PF05593">
    <property type="entry name" value="RHS_repeat"/>
    <property type="match status" value="6"/>
</dbReference>
<evidence type="ECO:0000256" key="2">
    <source>
        <dbReference type="ARBA" id="ARBA00022737"/>
    </source>
</evidence>
<evidence type="ECO:0000256" key="1">
    <source>
        <dbReference type="ARBA" id="ARBA00022729"/>
    </source>
</evidence>
<dbReference type="InterPro" id="IPR006530">
    <property type="entry name" value="YD"/>
</dbReference>
<dbReference type="InterPro" id="IPR031325">
    <property type="entry name" value="RHS_repeat"/>
</dbReference>
<dbReference type="SMART" id="SM00306">
    <property type="entry name" value="HintN"/>
    <property type="match status" value="1"/>
</dbReference>
<evidence type="ECO:0000313" key="7">
    <source>
        <dbReference type="EMBL" id="MFB9680086.1"/>
    </source>
</evidence>
<name>A0ABV5TP98_9ACTN</name>
<dbReference type="InterPro" id="IPR013320">
    <property type="entry name" value="ConA-like_dom_sf"/>
</dbReference>
<dbReference type="Gene3D" id="2.10.10.20">
    <property type="entry name" value="Carbohydrate-binding module superfamily 5/12"/>
    <property type="match status" value="1"/>
</dbReference>
<dbReference type="Gene3D" id="2.180.10.10">
    <property type="entry name" value="RHS repeat-associated core"/>
    <property type="match status" value="6"/>
</dbReference>
<dbReference type="InterPro" id="IPR036844">
    <property type="entry name" value="Hint_dom_sf"/>
</dbReference>
<protein>
    <submittedName>
        <fullName evidence="7">Polymorphic toxin-type HINT domain-containing protein</fullName>
    </submittedName>
</protein>
<dbReference type="Gene3D" id="2.170.16.10">
    <property type="entry name" value="Hedgehog/Intein (Hint) domain"/>
    <property type="match status" value="1"/>
</dbReference>
<dbReference type="SMART" id="SM00560">
    <property type="entry name" value="LamGL"/>
    <property type="match status" value="1"/>
</dbReference>
<dbReference type="Pfam" id="PF07591">
    <property type="entry name" value="PT-HINT"/>
    <property type="match status" value="1"/>
</dbReference>
<dbReference type="PANTHER" id="PTHR32305:SF15">
    <property type="entry name" value="PROTEIN RHSA-RELATED"/>
    <property type="match status" value="1"/>
</dbReference>
<keyword evidence="3" id="KW-1015">Disulfide bond</keyword>
<feature type="compositionally biased region" description="Basic residues" evidence="4">
    <location>
        <begin position="2333"/>
        <end position="2372"/>
    </location>
</feature>
<dbReference type="Pfam" id="PF20148">
    <property type="entry name" value="DUF6531"/>
    <property type="match status" value="1"/>
</dbReference>
<dbReference type="SUPFAM" id="SSF49899">
    <property type="entry name" value="Concanavalin A-like lectins/glucanases"/>
    <property type="match status" value="1"/>
</dbReference>
<feature type="compositionally biased region" description="Polar residues" evidence="4">
    <location>
        <begin position="53"/>
        <end position="67"/>
    </location>
</feature>
<evidence type="ECO:0000256" key="4">
    <source>
        <dbReference type="SAM" id="MobiDB-lite"/>
    </source>
</evidence>
<feature type="domain" description="LamG-like jellyroll fold" evidence="6">
    <location>
        <begin position="633"/>
        <end position="782"/>
    </location>
</feature>
<dbReference type="CDD" id="cd00081">
    <property type="entry name" value="Hint"/>
    <property type="match status" value="1"/>
</dbReference>
<evidence type="ECO:0000259" key="5">
    <source>
        <dbReference type="SMART" id="SM00306"/>
    </source>
</evidence>
<dbReference type="InterPro" id="IPR022385">
    <property type="entry name" value="Rhs_assc_core"/>
</dbReference>
<evidence type="ECO:0000259" key="6">
    <source>
        <dbReference type="SMART" id="SM00560"/>
    </source>
</evidence>
<dbReference type="SUPFAM" id="SSF51294">
    <property type="entry name" value="Hedgehog/intein (Hint) domain"/>
    <property type="match status" value="1"/>
</dbReference>
<proteinExistence type="predicted"/>
<keyword evidence="1" id="KW-0732">Signal</keyword>
<dbReference type="PANTHER" id="PTHR32305">
    <property type="match status" value="1"/>
</dbReference>
<gene>
    <name evidence="7" type="ORF">ACFFRH_31785</name>
</gene>
<feature type="domain" description="Hint" evidence="5">
    <location>
        <begin position="2456"/>
        <end position="2561"/>
    </location>
</feature>
<dbReference type="CDD" id="cd00110">
    <property type="entry name" value="LamG"/>
    <property type="match status" value="1"/>
</dbReference>
<dbReference type="InterPro" id="IPR036573">
    <property type="entry name" value="CBM_sf_5/12"/>
</dbReference>
<organism evidence="7 8">
    <name type="scientific">Streptosporangium vulgare</name>
    <dbReference type="NCBI Taxonomy" id="46190"/>
    <lineage>
        <taxon>Bacteria</taxon>
        <taxon>Bacillati</taxon>
        <taxon>Actinomycetota</taxon>
        <taxon>Actinomycetes</taxon>
        <taxon>Streptosporangiales</taxon>
        <taxon>Streptosporangiaceae</taxon>
        <taxon>Streptosporangium</taxon>
    </lineage>
</organism>
<feature type="compositionally biased region" description="Basic and acidic residues" evidence="4">
    <location>
        <begin position="90"/>
        <end position="107"/>
    </location>
</feature>
<evidence type="ECO:0000313" key="8">
    <source>
        <dbReference type="Proteomes" id="UP001589610"/>
    </source>
</evidence>
<dbReference type="NCBIfam" id="TIGR01643">
    <property type="entry name" value="YD_repeat_2x"/>
    <property type="match status" value="7"/>
</dbReference>
<dbReference type="InterPro" id="IPR050708">
    <property type="entry name" value="T6SS_VgrG/RHS"/>
</dbReference>
<accession>A0ABV5TP98</accession>
<dbReference type="InterPro" id="IPR003587">
    <property type="entry name" value="Hint_dom_N"/>
</dbReference>